<name>X5GXJ7_9RICK</name>
<organism evidence="1 2">
    <name type="scientific">Neorickettsia helminthoeca str. Oregon</name>
    <dbReference type="NCBI Taxonomy" id="1286528"/>
    <lineage>
        <taxon>Bacteria</taxon>
        <taxon>Pseudomonadati</taxon>
        <taxon>Pseudomonadota</taxon>
        <taxon>Alphaproteobacteria</taxon>
        <taxon>Rickettsiales</taxon>
        <taxon>Anaplasmataceae</taxon>
        <taxon>Neorickettsia</taxon>
    </lineage>
</organism>
<evidence type="ECO:0000313" key="2">
    <source>
        <dbReference type="Proteomes" id="UP000023755"/>
    </source>
</evidence>
<protein>
    <submittedName>
        <fullName evidence="1">Uncharacterized protein</fullName>
    </submittedName>
</protein>
<proteinExistence type="predicted"/>
<sequence length="70" mass="7489">MGTIPSGGPALIQLLTTIANTLLTNTETTVEDELRALTEIVSVAKHDNTTCTSLIELRDLLVYTTSELDG</sequence>
<gene>
    <name evidence="1" type="ORF">NHE_0862</name>
</gene>
<dbReference type="Proteomes" id="UP000023755">
    <property type="component" value="Chromosome"/>
</dbReference>
<evidence type="ECO:0000313" key="1">
    <source>
        <dbReference type="EMBL" id="AHX11782.1"/>
    </source>
</evidence>
<reference evidence="1 2" key="1">
    <citation type="submission" date="2014-03" db="EMBL/GenBank/DDBJ databases">
        <title>Sequencing and Comparison of Genomes and Transcriptome Profiles of Human Ehrlichiosis Agents.</title>
        <authorList>
            <person name="Lin M."/>
            <person name="Daugherty S.C."/>
            <person name="Nagaraj S."/>
            <person name="Cheng Z."/>
            <person name="Xiong Q."/>
            <person name="Lin F.-Y."/>
            <person name="Sengamalay N."/>
            <person name="Ott S."/>
            <person name="Godinez A."/>
            <person name="Tallon L.J."/>
            <person name="Sadzewicz L."/>
            <person name="Fraser C.M."/>
            <person name="Dunning Hotopp J.C."/>
            <person name="Rikihisa Y."/>
        </authorList>
    </citation>
    <scope>NUCLEOTIDE SEQUENCE [LARGE SCALE GENOMIC DNA]</scope>
    <source>
        <strain evidence="1 2">Oregon</strain>
    </source>
</reference>
<keyword evidence="2" id="KW-1185">Reference proteome</keyword>
<dbReference type="EMBL" id="CP007481">
    <property type="protein sequence ID" value="AHX11782.1"/>
    <property type="molecule type" value="Genomic_DNA"/>
</dbReference>
<dbReference type="KEGG" id="nhm:NHE_0862"/>
<dbReference type="HOGENOM" id="CLU_2753745_0_0_5"/>
<dbReference type="AlphaFoldDB" id="X5GXJ7"/>
<dbReference type="RefSeq" id="WP_038560166.1">
    <property type="nucleotide sequence ID" value="NZ_CP007481.1"/>
</dbReference>
<accession>X5GXJ7</accession>